<evidence type="ECO:0000313" key="10">
    <source>
        <dbReference type="Proteomes" id="UP000177215"/>
    </source>
</evidence>
<keyword evidence="4 7" id="KW-0812">Transmembrane</keyword>
<evidence type="ECO:0000256" key="3">
    <source>
        <dbReference type="ARBA" id="ARBA00022475"/>
    </source>
</evidence>
<dbReference type="InterPro" id="IPR020846">
    <property type="entry name" value="MFS_dom"/>
</dbReference>
<keyword evidence="3" id="KW-1003">Cell membrane</keyword>
<feature type="transmembrane region" description="Helical" evidence="7">
    <location>
        <begin position="221"/>
        <end position="241"/>
    </location>
</feature>
<keyword evidence="2" id="KW-0813">Transport</keyword>
<evidence type="ECO:0000256" key="6">
    <source>
        <dbReference type="ARBA" id="ARBA00023136"/>
    </source>
</evidence>
<dbReference type="InterPro" id="IPR010290">
    <property type="entry name" value="TM_effector"/>
</dbReference>
<feature type="domain" description="Major facilitator superfamily (MFS) profile" evidence="8">
    <location>
        <begin position="1"/>
        <end position="202"/>
    </location>
</feature>
<dbReference type="CDD" id="cd06173">
    <property type="entry name" value="MFS_MefA_like"/>
    <property type="match status" value="1"/>
</dbReference>
<feature type="transmembrane region" description="Helical" evidence="7">
    <location>
        <begin position="22"/>
        <end position="46"/>
    </location>
</feature>
<comment type="subcellular location">
    <subcellularLocation>
        <location evidence="1">Cell membrane</location>
        <topology evidence="1">Multi-pass membrane protein</topology>
    </subcellularLocation>
</comment>
<feature type="transmembrane region" description="Helical" evidence="7">
    <location>
        <begin position="350"/>
        <end position="373"/>
    </location>
</feature>
<dbReference type="PANTHER" id="PTHR23513">
    <property type="entry name" value="INTEGRAL MEMBRANE EFFLUX PROTEIN-RELATED"/>
    <property type="match status" value="1"/>
</dbReference>
<feature type="transmembrane region" description="Helical" evidence="7">
    <location>
        <begin position="261"/>
        <end position="281"/>
    </location>
</feature>
<feature type="transmembrane region" description="Helical" evidence="7">
    <location>
        <begin position="293"/>
        <end position="313"/>
    </location>
</feature>
<dbReference type="Pfam" id="PF05977">
    <property type="entry name" value="MFS_3"/>
    <property type="match status" value="1"/>
</dbReference>
<feature type="transmembrane region" description="Helical" evidence="7">
    <location>
        <begin position="52"/>
        <end position="73"/>
    </location>
</feature>
<dbReference type="PROSITE" id="PS50850">
    <property type="entry name" value="MFS"/>
    <property type="match status" value="1"/>
</dbReference>
<feature type="transmembrane region" description="Helical" evidence="7">
    <location>
        <begin position="319"/>
        <end position="338"/>
    </location>
</feature>
<protein>
    <recommendedName>
        <fullName evidence="8">Major facilitator superfamily (MFS) profile domain-containing protein</fullName>
    </recommendedName>
</protein>
<dbReference type="PANTHER" id="PTHR23513:SF11">
    <property type="entry name" value="STAPHYLOFERRIN A TRANSPORTER"/>
    <property type="match status" value="1"/>
</dbReference>
<keyword evidence="5 7" id="KW-1133">Transmembrane helix</keyword>
<evidence type="ECO:0000256" key="5">
    <source>
        <dbReference type="ARBA" id="ARBA00022989"/>
    </source>
</evidence>
<proteinExistence type="predicted"/>
<dbReference type="STRING" id="1798515.A3B35_01905"/>
<evidence type="ECO:0000259" key="8">
    <source>
        <dbReference type="PROSITE" id="PS50850"/>
    </source>
</evidence>
<evidence type="ECO:0000256" key="1">
    <source>
        <dbReference type="ARBA" id="ARBA00004651"/>
    </source>
</evidence>
<dbReference type="EMBL" id="MFMC01000022">
    <property type="protein sequence ID" value="OGG77313.1"/>
    <property type="molecule type" value="Genomic_DNA"/>
</dbReference>
<feature type="transmembrane region" description="Helical" evidence="7">
    <location>
        <begin position="165"/>
        <end position="194"/>
    </location>
</feature>
<comment type="caution">
    <text evidence="9">The sequence shown here is derived from an EMBL/GenBank/DDBJ whole genome shotgun (WGS) entry which is preliminary data.</text>
</comment>
<dbReference type="InterPro" id="IPR036259">
    <property type="entry name" value="MFS_trans_sf"/>
</dbReference>
<keyword evidence="6 7" id="KW-0472">Membrane</keyword>
<dbReference type="GO" id="GO:0005886">
    <property type="term" value="C:plasma membrane"/>
    <property type="evidence" value="ECO:0007669"/>
    <property type="project" value="UniProtKB-SubCell"/>
</dbReference>
<feature type="transmembrane region" description="Helical" evidence="7">
    <location>
        <begin position="379"/>
        <end position="396"/>
    </location>
</feature>
<dbReference type="GO" id="GO:0022857">
    <property type="term" value="F:transmembrane transporter activity"/>
    <property type="evidence" value="ECO:0007669"/>
    <property type="project" value="InterPro"/>
</dbReference>
<evidence type="ECO:0000256" key="7">
    <source>
        <dbReference type="SAM" id="Phobius"/>
    </source>
</evidence>
<sequence>MEAIRALGEQTFASLKIRNYRLYFFGIGFSHVGSWMQTVALGWLVLELTGSGTLLGAMLAFRFAPLLFGGIFGGAIVDRFDKRTLLYATQSLDALLALTLGVLVAYGAIEMWMVYLAAVLFGLTDVVDRPARQTFIHEIVGPENLQNAVSLNSTEANLARTLGPLFAGVLIASVGMAFCFFANALSFIVFIIFLTQMREEELHREPSEGPGTDDILSGLRYVASVPLIKTMLISMAIIGVFTYEFQTSLPLLARTTFFGDAADYAALLSAMGAGSVVGGLFSASRKVVGVHEFVLWAFLFGVSICVTAAMPTLGLATVAMGFVGFFSICLSSIANTMIQLESAPHMRGRVMSLWSMALFGSTLIGAPIIGFVGEYASPRLALAIGGVAALTAALYANRQLLKGYELFGIPASISIRRDEVIVEDTKV</sequence>
<reference evidence="9 10" key="1">
    <citation type="journal article" date="2016" name="Nat. Commun.">
        <title>Thousands of microbial genomes shed light on interconnected biogeochemical processes in an aquifer system.</title>
        <authorList>
            <person name="Anantharaman K."/>
            <person name="Brown C.T."/>
            <person name="Hug L.A."/>
            <person name="Sharon I."/>
            <person name="Castelle C.J."/>
            <person name="Probst A.J."/>
            <person name="Thomas B.C."/>
            <person name="Singh A."/>
            <person name="Wilkins M.J."/>
            <person name="Karaoz U."/>
            <person name="Brodie E.L."/>
            <person name="Williams K.H."/>
            <person name="Hubbard S.S."/>
            <person name="Banfield J.F."/>
        </authorList>
    </citation>
    <scope>NUCLEOTIDE SEQUENCE [LARGE SCALE GENOMIC DNA]</scope>
</reference>
<accession>A0A1F6EUP6</accession>
<evidence type="ECO:0000313" key="9">
    <source>
        <dbReference type="EMBL" id="OGG77313.1"/>
    </source>
</evidence>
<evidence type="ECO:0000256" key="2">
    <source>
        <dbReference type="ARBA" id="ARBA00022448"/>
    </source>
</evidence>
<organism evidence="9 10">
    <name type="scientific">Candidatus Kaiserbacteria bacterium RIFCSPLOWO2_01_FULL_54_24</name>
    <dbReference type="NCBI Taxonomy" id="1798515"/>
    <lineage>
        <taxon>Bacteria</taxon>
        <taxon>Candidatus Kaiseribacteriota</taxon>
    </lineage>
</organism>
<gene>
    <name evidence="9" type="ORF">A3B35_01905</name>
</gene>
<dbReference type="SUPFAM" id="SSF103473">
    <property type="entry name" value="MFS general substrate transporter"/>
    <property type="match status" value="1"/>
</dbReference>
<evidence type="ECO:0000256" key="4">
    <source>
        <dbReference type="ARBA" id="ARBA00022692"/>
    </source>
</evidence>
<feature type="transmembrane region" description="Helical" evidence="7">
    <location>
        <begin position="94"/>
        <end position="123"/>
    </location>
</feature>
<dbReference type="AlphaFoldDB" id="A0A1F6EUP6"/>
<name>A0A1F6EUP6_9BACT</name>
<dbReference type="Gene3D" id="1.20.1250.20">
    <property type="entry name" value="MFS general substrate transporter like domains"/>
    <property type="match status" value="1"/>
</dbReference>
<dbReference type="Proteomes" id="UP000177215">
    <property type="component" value="Unassembled WGS sequence"/>
</dbReference>